<proteinExistence type="predicted"/>
<gene>
    <name evidence="2" type="ORF">C8E03_104208</name>
    <name evidence="3" type="ORF">CG710_008570</name>
</gene>
<keyword evidence="1" id="KW-0472">Membrane</keyword>
<feature type="transmembrane region" description="Helical" evidence="1">
    <location>
        <begin position="86"/>
        <end position="105"/>
    </location>
</feature>
<feature type="transmembrane region" description="Helical" evidence="1">
    <location>
        <begin position="143"/>
        <end position="162"/>
    </location>
</feature>
<dbReference type="EMBL" id="NOKA02000012">
    <property type="protein sequence ID" value="RDY31638.1"/>
    <property type="molecule type" value="Genomic_DNA"/>
</dbReference>
<feature type="transmembrane region" description="Helical" evidence="1">
    <location>
        <begin position="60"/>
        <end position="80"/>
    </location>
</feature>
<feature type="transmembrane region" description="Helical" evidence="1">
    <location>
        <begin position="112"/>
        <end position="131"/>
    </location>
</feature>
<protein>
    <submittedName>
        <fullName evidence="3">HXXEE domain-containing protein</fullName>
    </submittedName>
</protein>
<name>A0A255IAF7_9FIRM</name>
<sequence>MFTMNFIVWMFPVIFMIHDFEEIIMAEVWGCRYRKEISEVWPNRQPFGLNNMHFYKTPGISIAVEVEFLLFSLISLFSVIFQSYFLWYSGFLGITLHLVFVHMLLCIRFRNYVPGVITSIIFILPNVWILYLAQTIIRYDMRTILLSCLLGIILIIILIPMLHKAMGLWSKWLQKYSKTQTKE</sequence>
<organism evidence="3 4">
    <name type="scientific">Lachnotalea glycerini</name>
    <dbReference type="NCBI Taxonomy" id="1763509"/>
    <lineage>
        <taxon>Bacteria</taxon>
        <taxon>Bacillati</taxon>
        <taxon>Bacillota</taxon>
        <taxon>Clostridia</taxon>
        <taxon>Lachnospirales</taxon>
        <taxon>Lachnospiraceae</taxon>
        <taxon>Lachnotalea</taxon>
    </lineage>
</organism>
<dbReference type="RefSeq" id="WP_094378488.1">
    <property type="nucleotide sequence ID" value="NZ_NOKA02000012.1"/>
</dbReference>
<reference evidence="3" key="3">
    <citation type="submission" date="2018-07" db="EMBL/GenBank/DDBJ databases">
        <authorList>
            <person name="Quirk P.G."/>
            <person name="Krulwich T.A."/>
        </authorList>
    </citation>
    <scope>NUCLEOTIDE SEQUENCE</scope>
    <source>
        <strain evidence="3">CCRI-19302</strain>
    </source>
</reference>
<dbReference type="OrthoDB" id="5195477at2"/>
<dbReference type="AlphaFoldDB" id="A0A255IAF7"/>
<evidence type="ECO:0000313" key="4">
    <source>
        <dbReference type="Proteomes" id="UP000216411"/>
    </source>
</evidence>
<dbReference type="EMBL" id="QICS01000004">
    <property type="protein sequence ID" value="PXV91200.1"/>
    <property type="molecule type" value="Genomic_DNA"/>
</dbReference>
<comment type="caution">
    <text evidence="3">The sequence shown here is derived from an EMBL/GenBank/DDBJ whole genome shotgun (WGS) entry which is preliminary data.</text>
</comment>
<evidence type="ECO:0000313" key="3">
    <source>
        <dbReference type="EMBL" id="RDY31638.1"/>
    </source>
</evidence>
<keyword evidence="1" id="KW-0812">Transmembrane</keyword>
<evidence type="ECO:0000256" key="1">
    <source>
        <dbReference type="SAM" id="Phobius"/>
    </source>
</evidence>
<dbReference type="Pfam" id="PF13787">
    <property type="entry name" value="HXXEE"/>
    <property type="match status" value="1"/>
</dbReference>
<keyword evidence="4" id="KW-1185">Reference proteome</keyword>
<reference evidence="2 5" key="2">
    <citation type="submission" date="2018-05" db="EMBL/GenBank/DDBJ databases">
        <title>Genomic Encyclopedia of Type Strains, Phase IV (KMG-IV): sequencing the most valuable type-strain genomes for metagenomic binning, comparative biology and taxonomic classification.</title>
        <authorList>
            <person name="Goeker M."/>
        </authorList>
    </citation>
    <scope>NUCLEOTIDE SEQUENCE [LARGE SCALE GENOMIC DNA]</scope>
    <source>
        <strain evidence="2 5">DSM 28816</strain>
    </source>
</reference>
<keyword evidence="1" id="KW-1133">Transmembrane helix</keyword>
<accession>A0A255IAF7</accession>
<dbReference type="Proteomes" id="UP000216411">
    <property type="component" value="Unassembled WGS sequence"/>
</dbReference>
<evidence type="ECO:0000313" key="2">
    <source>
        <dbReference type="EMBL" id="PXV91200.1"/>
    </source>
</evidence>
<dbReference type="InterPro" id="IPR025671">
    <property type="entry name" value="HXXEE"/>
</dbReference>
<evidence type="ECO:0000313" key="5">
    <source>
        <dbReference type="Proteomes" id="UP000247523"/>
    </source>
</evidence>
<reference evidence="3 4" key="1">
    <citation type="journal article" date="2017" name="Genome Announc.">
        <title>Draft Genome Sequence of a Sporulating and Motile Strain of Lachnotalea glycerini Isolated from Water in Quebec City, Canada.</title>
        <authorList>
            <person name="Maheux A.F."/>
            <person name="Boudreau D.K."/>
            <person name="Berube E."/>
            <person name="Boissinot M."/>
            <person name="Raymond F."/>
            <person name="Brodeur S."/>
            <person name="Corbeil J."/>
            <person name="Isabel S."/>
            <person name="Omar R.F."/>
            <person name="Bergeron M.G."/>
        </authorList>
    </citation>
    <scope>NUCLEOTIDE SEQUENCE [LARGE SCALE GENOMIC DNA]</scope>
    <source>
        <strain evidence="3 4">CCRI-19302</strain>
    </source>
</reference>
<dbReference type="Proteomes" id="UP000247523">
    <property type="component" value="Unassembled WGS sequence"/>
</dbReference>